<dbReference type="CDD" id="cd00170">
    <property type="entry name" value="SEC14"/>
    <property type="match status" value="1"/>
</dbReference>
<protein>
    <recommendedName>
        <fullName evidence="1">CRAL-TRIO domain-containing protein</fullName>
    </recommendedName>
</protein>
<accession>A0AAV2A974</accession>
<proteinExistence type="predicted"/>
<dbReference type="SUPFAM" id="SSF46938">
    <property type="entry name" value="CRAL/TRIO N-terminal domain"/>
    <property type="match status" value="1"/>
</dbReference>
<dbReference type="SMART" id="SM00516">
    <property type="entry name" value="SEC14"/>
    <property type="match status" value="1"/>
</dbReference>
<reference evidence="2 3" key="1">
    <citation type="submission" date="2024-04" db="EMBL/GenBank/DDBJ databases">
        <authorList>
            <person name="Rising A."/>
            <person name="Reimegard J."/>
            <person name="Sonavane S."/>
            <person name="Akerstrom W."/>
            <person name="Nylinder S."/>
            <person name="Hedman E."/>
            <person name="Kallberg Y."/>
        </authorList>
    </citation>
    <scope>NUCLEOTIDE SEQUENCE [LARGE SCALE GENOMIC DNA]</scope>
</reference>
<dbReference type="PROSITE" id="PS50191">
    <property type="entry name" value="CRAL_TRIO"/>
    <property type="match status" value="1"/>
</dbReference>
<evidence type="ECO:0000313" key="2">
    <source>
        <dbReference type="EMBL" id="CAL1280552.1"/>
    </source>
</evidence>
<dbReference type="SUPFAM" id="SSF52087">
    <property type="entry name" value="CRAL/TRIO domain"/>
    <property type="match status" value="1"/>
</dbReference>
<dbReference type="Gene3D" id="1.20.5.1200">
    <property type="entry name" value="Alpha-tocopherol transfer"/>
    <property type="match status" value="1"/>
</dbReference>
<dbReference type="InterPro" id="IPR036273">
    <property type="entry name" value="CRAL/TRIO_N_dom_sf"/>
</dbReference>
<evidence type="ECO:0000259" key="1">
    <source>
        <dbReference type="PROSITE" id="PS50191"/>
    </source>
</evidence>
<evidence type="ECO:0000313" key="3">
    <source>
        <dbReference type="Proteomes" id="UP001497382"/>
    </source>
</evidence>
<dbReference type="InterPro" id="IPR001251">
    <property type="entry name" value="CRAL-TRIO_dom"/>
</dbReference>
<dbReference type="Proteomes" id="UP001497382">
    <property type="component" value="Unassembled WGS sequence"/>
</dbReference>
<dbReference type="PANTHER" id="PTHR10174">
    <property type="entry name" value="ALPHA-TOCOPHEROL TRANSFER PROTEIN-RELATED"/>
    <property type="match status" value="1"/>
</dbReference>
<name>A0AAV2A974_9ARAC</name>
<gene>
    <name evidence="2" type="ORF">LARSCL_LOCUS11038</name>
</gene>
<dbReference type="SMART" id="SM01100">
    <property type="entry name" value="CRAL_TRIO_N"/>
    <property type="match status" value="1"/>
</dbReference>
<organism evidence="2 3">
    <name type="scientific">Larinioides sclopetarius</name>
    <dbReference type="NCBI Taxonomy" id="280406"/>
    <lineage>
        <taxon>Eukaryota</taxon>
        <taxon>Metazoa</taxon>
        <taxon>Ecdysozoa</taxon>
        <taxon>Arthropoda</taxon>
        <taxon>Chelicerata</taxon>
        <taxon>Arachnida</taxon>
        <taxon>Araneae</taxon>
        <taxon>Araneomorphae</taxon>
        <taxon>Entelegynae</taxon>
        <taxon>Araneoidea</taxon>
        <taxon>Araneidae</taxon>
        <taxon>Larinioides</taxon>
    </lineage>
</organism>
<dbReference type="Pfam" id="PF00650">
    <property type="entry name" value="CRAL_TRIO"/>
    <property type="match status" value="1"/>
</dbReference>
<sequence length="325" mass="38296">MFSHFHDILCFSSRSLTHYIFKMQMDKSRSPFLPYEATDINDPLVLPYQKEINESPETRARCLELLRQELKNAKDLDPCLDDDFLLQFLRVSKFDAKKAFKRLQTYYQQYDVLLDAYEKCSIPLHKAQSFNHLFFSPYRLKNNSLLLIVKNKPVDYRKCTFGERFYLELLTQYNLIIETPLNQICGATFLFDFDGFDIHALLAWTPGWLRTSINFSVNSAPLRVKAMHVVNAPPIFSYIYNMVKLLFPKKIRERLFLHSRNDGWQNLHASISADILPKQYGGNICDENLIRCLENVEEMERKFLKSFAFGSIKNQHRRKSMKVIC</sequence>
<dbReference type="PANTHER" id="PTHR10174:SF130">
    <property type="entry name" value="ALPHA-TOCOPHEROL TRANSFER PROTEIN-LIKE"/>
    <property type="match status" value="1"/>
</dbReference>
<dbReference type="Gene3D" id="1.10.8.20">
    <property type="entry name" value="N-terminal domain of phosphatidylinositol transfer protein sec14p"/>
    <property type="match status" value="1"/>
</dbReference>
<dbReference type="Gene3D" id="3.40.525.10">
    <property type="entry name" value="CRAL-TRIO lipid binding domain"/>
    <property type="match status" value="1"/>
</dbReference>
<keyword evidence="3" id="KW-1185">Reference proteome</keyword>
<dbReference type="InterPro" id="IPR036865">
    <property type="entry name" value="CRAL-TRIO_dom_sf"/>
</dbReference>
<dbReference type="GO" id="GO:0016020">
    <property type="term" value="C:membrane"/>
    <property type="evidence" value="ECO:0007669"/>
    <property type="project" value="TreeGrafter"/>
</dbReference>
<dbReference type="AlphaFoldDB" id="A0AAV2A974"/>
<dbReference type="InterPro" id="IPR011074">
    <property type="entry name" value="CRAL/TRIO_N_dom"/>
</dbReference>
<dbReference type="GO" id="GO:1902936">
    <property type="term" value="F:phosphatidylinositol bisphosphate binding"/>
    <property type="evidence" value="ECO:0007669"/>
    <property type="project" value="TreeGrafter"/>
</dbReference>
<feature type="domain" description="CRAL-TRIO" evidence="1">
    <location>
        <begin position="123"/>
        <end position="288"/>
    </location>
</feature>
<comment type="caution">
    <text evidence="2">The sequence shown here is derived from an EMBL/GenBank/DDBJ whole genome shotgun (WGS) entry which is preliminary data.</text>
</comment>
<dbReference type="EMBL" id="CAXIEN010000133">
    <property type="protein sequence ID" value="CAL1280552.1"/>
    <property type="molecule type" value="Genomic_DNA"/>
</dbReference>